<evidence type="ECO:0000259" key="2">
    <source>
        <dbReference type="Pfam" id="PF13472"/>
    </source>
</evidence>
<evidence type="ECO:0000313" key="4">
    <source>
        <dbReference type="Proteomes" id="UP000054537"/>
    </source>
</evidence>
<evidence type="ECO:0000256" key="1">
    <source>
        <dbReference type="SAM" id="MobiDB-lite"/>
    </source>
</evidence>
<proteinExistence type="predicted"/>
<accession>A0A0A6UGV4</accession>
<dbReference type="OrthoDB" id="5503950at2"/>
<dbReference type="RefSeq" id="WP_043531694.1">
    <property type="nucleotide sequence ID" value="NZ_JRTT01000130.1"/>
</dbReference>
<organism evidence="3 4">
    <name type="scientific">Actinoplanes utahensis</name>
    <dbReference type="NCBI Taxonomy" id="1869"/>
    <lineage>
        <taxon>Bacteria</taxon>
        <taxon>Bacillati</taxon>
        <taxon>Actinomycetota</taxon>
        <taxon>Actinomycetes</taxon>
        <taxon>Micromonosporales</taxon>
        <taxon>Micromonosporaceae</taxon>
        <taxon>Actinoplanes</taxon>
    </lineage>
</organism>
<evidence type="ECO:0000313" key="3">
    <source>
        <dbReference type="EMBL" id="KHD73559.1"/>
    </source>
</evidence>
<dbReference type="STRING" id="1869.MB27_34095"/>
<dbReference type="SUPFAM" id="SSF52266">
    <property type="entry name" value="SGNH hydrolase"/>
    <property type="match status" value="1"/>
</dbReference>
<dbReference type="Gene3D" id="3.40.50.1110">
    <property type="entry name" value="SGNH hydrolase"/>
    <property type="match status" value="1"/>
</dbReference>
<dbReference type="InterPro" id="IPR013830">
    <property type="entry name" value="SGNH_hydro"/>
</dbReference>
<protein>
    <recommendedName>
        <fullName evidence="2">SGNH hydrolase-type esterase domain-containing protein</fullName>
    </recommendedName>
</protein>
<dbReference type="eggNOG" id="COG2755">
    <property type="taxonomic scope" value="Bacteria"/>
</dbReference>
<gene>
    <name evidence="3" type="ORF">MB27_34095</name>
</gene>
<dbReference type="Proteomes" id="UP000054537">
    <property type="component" value="Unassembled WGS sequence"/>
</dbReference>
<dbReference type="AlphaFoldDB" id="A0A0A6UGV4"/>
<sequence>MDKLYVALGDSMSIDDYAGGAGRGAASLLHRNRDADFPDWADRDLTAAGYAVRVLARDGALTADVIERQLPSVQGPVDLVTVTMGGNDLLSVYGDDSAAAAVVGRVEAQAEGVLVRLRRIVGRDCRIVVTTVYDPSDGTGAVPGSGLASWGRGPHWIRTLNAVLISAAGRHGAVVADVHAAFHGHGVTAGDPARSDARPPIVTCGSAVWSNRTPGAPTTFGRRGGKLSPLLPRILGWLRGRAASRTTNPIQRTASPTNTSCFRGFRPDSLPVP</sequence>
<dbReference type="InterPro" id="IPR036514">
    <property type="entry name" value="SGNH_hydro_sf"/>
</dbReference>
<reference evidence="3 4" key="1">
    <citation type="submission" date="2014-10" db="EMBL/GenBank/DDBJ databases">
        <title>Draft genome sequence of Actinoplanes utahensis NRRL 12052.</title>
        <authorList>
            <person name="Velasco-Bucheli B."/>
            <person name="del Cerro C."/>
            <person name="Hormigo D."/>
            <person name="Garcia J.L."/>
            <person name="Acebal C."/>
            <person name="Arroyo M."/>
            <person name="de la Mata I."/>
        </authorList>
    </citation>
    <scope>NUCLEOTIDE SEQUENCE [LARGE SCALE GENOMIC DNA]</scope>
    <source>
        <strain evidence="3 4">NRRL 12052</strain>
    </source>
</reference>
<feature type="region of interest" description="Disordered" evidence="1">
    <location>
        <begin position="245"/>
        <end position="273"/>
    </location>
</feature>
<dbReference type="EMBL" id="JRTT01000130">
    <property type="protein sequence ID" value="KHD73559.1"/>
    <property type="molecule type" value="Genomic_DNA"/>
</dbReference>
<keyword evidence="4" id="KW-1185">Reference proteome</keyword>
<feature type="compositionally biased region" description="Polar residues" evidence="1">
    <location>
        <begin position="245"/>
        <end position="261"/>
    </location>
</feature>
<dbReference type="Pfam" id="PF13472">
    <property type="entry name" value="Lipase_GDSL_2"/>
    <property type="match status" value="1"/>
</dbReference>
<feature type="domain" description="SGNH hydrolase-type esterase" evidence="2">
    <location>
        <begin position="7"/>
        <end position="187"/>
    </location>
</feature>
<comment type="caution">
    <text evidence="3">The sequence shown here is derived from an EMBL/GenBank/DDBJ whole genome shotgun (WGS) entry which is preliminary data.</text>
</comment>
<name>A0A0A6UGV4_ACTUT</name>